<feature type="region of interest" description="Disordered" evidence="2">
    <location>
        <begin position="88"/>
        <end position="154"/>
    </location>
</feature>
<keyword evidence="4" id="KW-1185">Reference proteome</keyword>
<dbReference type="RefSeq" id="WP_346060256.1">
    <property type="nucleotide sequence ID" value="NZ_BAAAVQ010000076.1"/>
</dbReference>
<accession>A0ABV9MIJ1</accession>
<name>A0ABV9MIJ1_9MICC</name>
<evidence type="ECO:0000256" key="1">
    <source>
        <dbReference type="ARBA" id="ARBA00022729"/>
    </source>
</evidence>
<dbReference type="EMBL" id="JBHSHE010000022">
    <property type="protein sequence ID" value="MFC4715716.1"/>
    <property type="molecule type" value="Genomic_DNA"/>
</dbReference>
<protein>
    <recommendedName>
        <fullName evidence="5">DUF4352 domain-containing protein</fullName>
    </recommendedName>
</protein>
<dbReference type="Proteomes" id="UP001595884">
    <property type="component" value="Unassembled WGS sequence"/>
</dbReference>
<feature type="region of interest" description="Disordered" evidence="2">
    <location>
        <begin position="170"/>
        <end position="196"/>
    </location>
</feature>
<dbReference type="Gene3D" id="2.60.40.1240">
    <property type="match status" value="1"/>
</dbReference>
<evidence type="ECO:0000313" key="3">
    <source>
        <dbReference type="EMBL" id="MFC4715716.1"/>
    </source>
</evidence>
<comment type="caution">
    <text evidence="3">The sequence shown here is derived from an EMBL/GenBank/DDBJ whole genome shotgun (WGS) entry which is preliminary data.</text>
</comment>
<reference evidence="4" key="1">
    <citation type="journal article" date="2019" name="Int. J. Syst. Evol. Microbiol.">
        <title>The Global Catalogue of Microorganisms (GCM) 10K type strain sequencing project: providing services to taxonomists for standard genome sequencing and annotation.</title>
        <authorList>
            <consortium name="The Broad Institute Genomics Platform"/>
            <consortium name="The Broad Institute Genome Sequencing Center for Infectious Disease"/>
            <person name="Wu L."/>
            <person name="Ma J."/>
        </authorList>
    </citation>
    <scope>NUCLEOTIDE SEQUENCE [LARGE SCALE GENOMIC DNA]</scope>
    <source>
        <strain evidence="4">CGMCC 1.12849</strain>
    </source>
</reference>
<proteinExistence type="predicted"/>
<evidence type="ECO:0000313" key="4">
    <source>
        <dbReference type="Proteomes" id="UP001595884"/>
    </source>
</evidence>
<dbReference type="InterPro" id="IPR029050">
    <property type="entry name" value="Immunoprotect_excell_Ig-like"/>
</dbReference>
<feature type="region of interest" description="Disordered" evidence="2">
    <location>
        <begin position="1"/>
        <end position="59"/>
    </location>
</feature>
<sequence length="318" mass="33677">MSQETSRTKFASNDKSSNHGHVDISLRGQEAESVVRQSRTILASPPAATGSLQRGNKNGGTLARRSMAIVGLGLLGLTACTAPPAEIMSSHQAQAEASEAEQQRALSPTASASDQPAGTTEKPAKPTPAPKDAAEQLEPSQVPTEEPEFEPSKPYQHTAVAFEADDDGLPAIKREGKDVPEDQEVTVSKKPSKGTGSYADGIEVSVALTSQGKVKSEGPGYFTGAPYAVFAVTVQNGDDQDLDLSQVLITAVTDGNDIAQPLYGEVKTYDFSGMLSAGESQKTDYAFMVSDKTKNLTLHVDLDAVHEPMDFKQKLAKK</sequence>
<keyword evidence="1" id="KW-0732">Signal</keyword>
<organism evidence="3 4">
    <name type="scientific">Glutamicibacter bergerei</name>
    <dbReference type="NCBI Taxonomy" id="256702"/>
    <lineage>
        <taxon>Bacteria</taxon>
        <taxon>Bacillati</taxon>
        <taxon>Actinomycetota</taxon>
        <taxon>Actinomycetes</taxon>
        <taxon>Micrococcales</taxon>
        <taxon>Micrococcaceae</taxon>
        <taxon>Glutamicibacter</taxon>
    </lineage>
</organism>
<feature type="compositionally biased region" description="Polar residues" evidence="2">
    <location>
        <begin position="1"/>
        <end position="15"/>
    </location>
</feature>
<evidence type="ECO:0000256" key="2">
    <source>
        <dbReference type="SAM" id="MobiDB-lite"/>
    </source>
</evidence>
<evidence type="ECO:0008006" key="5">
    <source>
        <dbReference type="Google" id="ProtNLM"/>
    </source>
</evidence>
<feature type="compositionally biased region" description="Polar residues" evidence="2">
    <location>
        <begin position="104"/>
        <end position="114"/>
    </location>
</feature>
<gene>
    <name evidence="3" type="ORF">ACFO7V_06140</name>
</gene>